<gene>
    <name evidence="1" type="ORF">JDV02_010761</name>
</gene>
<reference evidence="1" key="1">
    <citation type="submission" date="2021-11" db="EMBL/GenBank/DDBJ databases">
        <title>Purpureocillium_takamizusanense_genome.</title>
        <authorList>
            <person name="Nguyen N.-H."/>
        </authorList>
    </citation>
    <scope>NUCLEOTIDE SEQUENCE</scope>
    <source>
        <strain evidence="1">PT3</strain>
    </source>
</reference>
<evidence type="ECO:0000313" key="1">
    <source>
        <dbReference type="EMBL" id="UNI25053.1"/>
    </source>
</evidence>
<name>A0A9Q8VGW4_9HYPO</name>
<dbReference type="GeneID" id="72072704"/>
<proteinExistence type="predicted"/>
<organism evidence="1 2">
    <name type="scientific">Purpureocillium takamizusanense</name>
    <dbReference type="NCBI Taxonomy" id="2060973"/>
    <lineage>
        <taxon>Eukaryota</taxon>
        <taxon>Fungi</taxon>
        <taxon>Dikarya</taxon>
        <taxon>Ascomycota</taxon>
        <taxon>Pezizomycotina</taxon>
        <taxon>Sordariomycetes</taxon>
        <taxon>Hypocreomycetidae</taxon>
        <taxon>Hypocreales</taxon>
        <taxon>Ophiocordycipitaceae</taxon>
        <taxon>Purpureocillium</taxon>
    </lineage>
</organism>
<keyword evidence="2" id="KW-1185">Reference proteome</keyword>
<sequence>MSGLDCTTTSHPGRQDLWFGVYRLGVHRGSPTPRLKQVGDTSLTVSLQLLVAQVGRADGSFKRILVPTLIPWVLLGCHGQSQAVPNVLQNLLFSFGARDTSRRCECVRLRLQGLRSWLLNVRHSEPTYLQQKTTSFAPPARRPFRVRPRLHQQCNRSAL</sequence>
<dbReference type="KEGG" id="ptkz:JDV02_010761"/>
<dbReference type="Proteomes" id="UP000829364">
    <property type="component" value="Chromosome 14"/>
</dbReference>
<dbReference type="RefSeq" id="XP_047848534.1">
    <property type="nucleotide sequence ID" value="XM_047992520.1"/>
</dbReference>
<dbReference type="EMBL" id="CP086367">
    <property type="protein sequence ID" value="UNI25053.1"/>
    <property type="molecule type" value="Genomic_DNA"/>
</dbReference>
<protein>
    <submittedName>
        <fullName evidence="1">Uncharacterized protein</fullName>
    </submittedName>
</protein>
<accession>A0A9Q8VGW4</accession>
<evidence type="ECO:0000313" key="2">
    <source>
        <dbReference type="Proteomes" id="UP000829364"/>
    </source>
</evidence>
<dbReference type="AlphaFoldDB" id="A0A9Q8VGW4"/>